<dbReference type="InterPro" id="IPR033132">
    <property type="entry name" value="GH_1_N_CS"/>
</dbReference>
<dbReference type="PROSITE" id="PS00572">
    <property type="entry name" value="GLYCOSYL_HYDROL_F1_1"/>
    <property type="match status" value="1"/>
</dbReference>
<keyword evidence="8" id="KW-0624">Polysaccharide degradation</keyword>
<dbReference type="FunFam" id="3.20.20.80:FF:000004">
    <property type="entry name" value="Beta-glucosidase 6-phospho-beta-glucosidase"/>
    <property type="match status" value="1"/>
</dbReference>
<dbReference type="Proteomes" id="UP000190286">
    <property type="component" value="Unassembled WGS sequence"/>
</dbReference>
<evidence type="ECO:0000256" key="12">
    <source>
        <dbReference type="RuleBase" id="RU361175"/>
    </source>
</evidence>
<feature type="binding site" evidence="10">
    <location>
        <position position="17"/>
    </location>
    <ligand>
        <name>substrate</name>
    </ligand>
</feature>
<dbReference type="PRINTS" id="PR00131">
    <property type="entry name" value="GLHYDRLASE1"/>
</dbReference>
<accession>A0A1T4YAA4</accession>
<dbReference type="PROSITE" id="PS00653">
    <property type="entry name" value="GLYCOSYL_HYDROL_F1_2"/>
    <property type="match status" value="1"/>
</dbReference>
<dbReference type="PANTHER" id="PTHR10353">
    <property type="entry name" value="GLYCOSYL HYDROLASE"/>
    <property type="match status" value="1"/>
</dbReference>
<evidence type="ECO:0000256" key="7">
    <source>
        <dbReference type="ARBA" id="ARBA00023295"/>
    </source>
</evidence>
<evidence type="ECO:0000256" key="8">
    <source>
        <dbReference type="ARBA" id="ARBA00023326"/>
    </source>
</evidence>
<organism evidence="13 14">
    <name type="scientific">Gemmiger formicilis</name>
    <dbReference type="NCBI Taxonomy" id="745368"/>
    <lineage>
        <taxon>Bacteria</taxon>
        <taxon>Bacillati</taxon>
        <taxon>Bacillota</taxon>
        <taxon>Clostridia</taxon>
        <taxon>Eubacteriales</taxon>
        <taxon>Gemmiger</taxon>
    </lineage>
</organism>
<dbReference type="EMBL" id="FUYF01000063">
    <property type="protein sequence ID" value="SKA98719.1"/>
    <property type="molecule type" value="Genomic_DNA"/>
</dbReference>
<evidence type="ECO:0000256" key="9">
    <source>
        <dbReference type="PIRSR" id="PIRSR617736-1"/>
    </source>
</evidence>
<dbReference type="InterPro" id="IPR001360">
    <property type="entry name" value="Glyco_hydro_1"/>
</dbReference>
<dbReference type="InterPro" id="IPR017853">
    <property type="entry name" value="GH"/>
</dbReference>
<dbReference type="RefSeq" id="WP_078785654.1">
    <property type="nucleotide sequence ID" value="NZ_FUYF01000063.1"/>
</dbReference>
<keyword evidence="4 12" id="KW-0378">Hydrolase</keyword>
<proteinExistence type="inferred from homology"/>
<feature type="binding site" evidence="10">
    <location>
        <position position="162"/>
    </location>
    <ligand>
        <name>substrate</name>
    </ligand>
</feature>
<keyword evidence="14" id="KW-1185">Reference proteome</keyword>
<evidence type="ECO:0000256" key="3">
    <source>
        <dbReference type="ARBA" id="ARBA00012744"/>
    </source>
</evidence>
<name>A0A1T4YAA4_9FIRM</name>
<keyword evidence="6" id="KW-0119">Carbohydrate metabolism</keyword>
<comment type="catalytic activity">
    <reaction evidence="1 12">
        <text>Hydrolysis of terminal, non-reducing beta-D-glucosyl residues with release of beta-D-glucose.</text>
        <dbReference type="EC" id="3.2.1.21"/>
    </reaction>
</comment>
<feature type="active site" description="Nucleophile" evidence="9 11">
    <location>
        <position position="356"/>
    </location>
</feature>
<keyword evidence="5" id="KW-0136">Cellulose degradation</keyword>
<feature type="binding site" evidence="10">
    <location>
        <position position="118"/>
    </location>
    <ligand>
        <name>substrate</name>
    </ligand>
</feature>
<dbReference type="NCBIfam" id="TIGR03356">
    <property type="entry name" value="BGL"/>
    <property type="match status" value="1"/>
</dbReference>
<dbReference type="GeneID" id="93339292"/>
<comment type="similarity">
    <text evidence="2 12">Belongs to the glycosyl hydrolase 1 family.</text>
</comment>
<evidence type="ECO:0000256" key="10">
    <source>
        <dbReference type="PIRSR" id="PIRSR617736-2"/>
    </source>
</evidence>
<sequence>MSFPENFVWGAATAAYQIEGAVQEDGRGLSIWDTFSHTPGKTKNGDTGDIACDSYHRWAEDIALLKEMHLKAYRFSIAWPRIFPEGTGAVNPAGLAWYDRLVDALLAAGIEPYVTLYHWDLPQALQDKGGWLNDDTAKAFAGYAAAVAAHFKGRVRYYFTLNEPQCSVGLGYSSGVHAPGFRLDDGSVFTAWHNTIYAHCLAADAIRRADPDARVGMAPTGRICTPATDDPADIAAAREATFALADGDWTFTYAPALDPLCGRGWPVIAGGQAQRVVDAIPQEQLDALPLGRLDFIGMNIYNSVMVRAGANGKPEFCPRAAGHPRTAIGWPITPESMEWGTRFIWERYGLPIYITENGLSCTDSIHLDGKVHDPARIDFTHRYLLALRRAIDSGVDVRGYFHWSLLDNFEWSEGYNERFGLIYLDYATGKRTPKDSAAWYAKVAETNGKNL</sequence>
<evidence type="ECO:0000256" key="2">
    <source>
        <dbReference type="ARBA" id="ARBA00010838"/>
    </source>
</evidence>
<feature type="binding site" evidence="10">
    <location>
        <position position="403"/>
    </location>
    <ligand>
        <name>substrate</name>
    </ligand>
</feature>
<dbReference type="GO" id="GO:0005829">
    <property type="term" value="C:cytosol"/>
    <property type="evidence" value="ECO:0007669"/>
    <property type="project" value="TreeGrafter"/>
</dbReference>
<dbReference type="EC" id="3.2.1.21" evidence="3 12"/>
<reference evidence="13 14" key="1">
    <citation type="submission" date="2017-02" db="EMBL/GenBank/DDBJ databases">
        <authorList>
            <person name="Peterson S.W."/>
        </authorList>
    </citation>
    <scope>NUCLEOTIDE SEQUENCE [LARGE SCALE GENOMIC DNA]</scope>
    <source>
        <strain evidence="13 14">ATCC 27749</strain>
    </source>
</reference>
<evidence type="ECO:0000256" key="11">
    <source>
        <dbReference type="PROSITE-ProRule" id="PRU10055"/>
    </source>
</evidence>
<protein>
    <recommendedName>
        <fullName evidence="3 12">Beta-glucosidase</fullName>
        <ecNumber evidence="3 12">3.2.1.21</ecNumber>
    </recommendedName>
</protein>
<dbReference type="PANTHER" id="PTHR10353:SF36">
    <property type="entry name" value="LP05116P"/>
    <property type="match status" value="1"/>
</dbReference>
<feature type="binding site" evidence="10">
    <location>
        <position position="301"/>
    </location>
    <ligand>
        <name>substrate</name>
    </ligand>
</feature>
<evidence type="ECO:0000313" key="14">
    <source>
        <dbReference type="Proteomes" id="UP000190286"/>
    </source>
</evidence>
<dbReference type="GO" id="GO:0008422">
    <property type="term" value="F:beta-glucosidase activity"/>
    <property type="evidence" value="ECO:0007669"/>
    <property type="project" value="UniProtKB-EC"/>
</dbReference>
<evidence type="ECO:0000256" key="1">
    <source>
        <dbReference type="ARBA" id="ARBA00000448"/>
    </source>
</evidence>
<feature type="binding site" evidence="10">
    <location>
        <begin position="410"/>
        <end position="411"/>
    </location>
    <ligand>
        <name>substrate</name>
    </ligand>
</feature>
<evidence type="ECO:0000256" key="4">
    <source>
        <dbReference type="ARBA" id="ARBA00022801"/>
    </source>
</evidence>
<dbReference type="OrthoDB" id="2339329at2"/>
<dbReference type="AlphaFoldDB" id="A0A1T4YAA4"/>
<dbReference type="Pfam" id="PF00232">
    <property type="entry name" value="Glyco_hydro_1"/>
    <property type="match status" value="1"/>
</dbReference>
<dbReference type="STRING" id="745368.SAMN02745178_02886"/>
<dbReference type="InterPro" id="IPR017736">
    <property type="entry name" value="Glyco_hydro_1_beta-glucosidase"/>
</dbReference>
<feature type="active site" description="Proton donor" evidence="9">
    <location>
        <position position="163"/>
    </location>
</feature>
<dbReference type="InterPro" id="IPR018120">
    <property type="entry name" value="Glyco_hydro_1_AS"/>
</dbReference>
<dbReference type="SUPFAM" id="SSF51445">
    <property type="entry name" value="(Trans)glycosidases"/>
    <property type="match status" value="1"/>
</dbReference>
<dbReference type="Gene3D" id="3.20.20.80">
    <property type="entry name" value="Glycosidases"/>
    <property type="match status" value="1"/>
</dbReference>
<gene>
    <name evidence="13" type="ORF">SAMN02745178_02886</name>
</gene>
<evidence type="ECO:0000256" key="5">
    <source>
        <dbReference type="ARBA" id="ARBA00023001"/>
    </source>
</evidence>
<keyword evidence="7 12" id="KW-0326">Glycosidase</keyword>
<evidence type="ECO:0000256" key="6">
    <source>
        <dbReference type="ARBA" id="ARBA00023277"/>
    </source>
</evidence>
<evidence type="ECO:0000313" key="13">
    <source>
        <dbReference type="EMBL" id="SKA98719.1"/>
    </source>
</evidence>
<dbReference type="GO" id="GO:0030245">
    <property type="term" value="P:cellulose catabolic process"/>
    <property type="evidence" value="ECO:0007669"/>
    <property type="project" value="UniProtKB-KW"/>
</dbReference>